<name>A0A420J2Z4_9PEZI</name>
<dbReference type="AlphaFoldDB" id="A0A420J2Z4"/>
<feature type="signal peptide" evidence="2">
    <location>
        <begin position="1"/>
        <end position="21"/>
    </location>
</feature>
<evidence type="ECO:0000256" key="1">
    <source>
        <dbReference type="SAM" id="MobiDB-lite"/>
    </source>
</evidence>
<dbReference type="EMBL" id="MCBS01018605">
    <property type="protein sequence ID" value="RKF81141.1"/>
    <property type="molecule type" value="Genomic_DNA"/>
</dbReference>
<feature type="chain" id="PRO_5019425351" description="Secreted effector protein" evidence="2">
    <location>
        <begin position="22"/>
        <end position="177"/>
    </location>
</feature>
<comment type="caution">
    <text evidence="3">The sequence shown here is derived from an EMBL/GenBank/DDBJ whole genome shotgun (WGS) entry which is preliminary data.</text>
</comment>
<evidence type="ECO:0000313" key="3">
    <source>
        <dbReference type="EMBL" id="RKF81141.1"/>
    </source>
</evidence>
<evidence type="ECO:0008006" key="5">
    <source>
        <dbReference type="Google" id="ProtNLM"/>
    </source>
</evidence>
<reference evidence="3 4" key="1">
    <citation type="journal article" date="2018" name="BMC Genomics">
        <title>Comparative genome analyses reveal sequence features reflecting distinct modes of host-adaptation between dicot and monocot powdery mildew.</title>
        <authorList>
            <person name="Wu Y."/>
            <person name="Ma X."/>
            <person name="Pan Z."/>
            <person name="Kale S.D."/>
            <person name="Song Y."/>
            <person name="King H."/>
            <person name="Zhang Q."/>
            <person name="Presley C."/>
            <person name="Deng X."/>
            <person name="Wei C.I."/>
            <person name="Xiao S."/>
        </authorList>
    </citation>
    <scope>NUCLEOTIDE SEQUENCE [LARGE SCALE GENOMIC DNA]</scope>
    <source>
        <strain evidence="3">UMSG1</strain>
    </source>
</reference>
<dbReference type="Proteomes" id="UP000285326">
    <property type="component" value="Unassembled WGS sequence"/>
</dbReference>
<accession>A0A420J2Z4</accession>
<proteinExistence type="predicted"/>
<sequence>MQFSTSFITLSLLGPLVSVAAKQNTGTVVHVSVSTSYNCGTNHLFSQPILRNDVTKGCSIIKSKYGCNRATSCVPGLRAISRYFSRVRIYNGPKFRDLFRFQEVQPTFYEYELNKYFLINAHNRKFYAVMENDSEAEQCSLKGLLMRSKGKENECTRKLPQSTHGPSQSPPYLRGLN</sequence>
<protein>
    <recommendedName>
        <fullName evidence="5">Secreted effector protein</fullName>
    </recommendedName>
</protein>
<evidence type="ECO:0000256" key="2">
    <source>
        <dbReference type="SAM" id="SignalP"/>
    </source>
</evidence>
<evidence type="ECO:0000313" key="4">
    <source>
        <dbReference type="Proteomes" id="UP000285326"/>
    </source>
</evidence>
<organism evidence="3 4">
    <name type="scientific">Golovinomyces cichoracearum</name>
    <dbReference type="NCBI Taxonomy" id="62708"/>
    <lineage>
        <taxon>Eukaryota</taxon>
        <taxon>Fungi</taxon>
        <taxon>Dikarya</taxon>
        <taxon>Ascomycota</taxon>
        <taxon>Pezizomycotina</taxon>
        <taxon>Leotiomycetes</taxon>
        <taxon>Erysiphales</taxon>
        <taxon>Erysiphaceae</taxon>
        <taxon>Golovinomyces</taxon>
    </lineage>
</organism>
<keyword evidence="2" id="KW-0732">Signal</keyword>
<feature type="region of interest" description="Disordered" evidence="1">
    <location>
        <begin position="154"/>
        <end position="177"/>
    </location>
</feature>
<gene>
    <name evidence="3" type="ORF">GcM1_186030</name>
</gene>